<evidence type="ECO:0008006" key="5">
    <source>
        <dbReference type="Google" id="ProtNLM"/>
    </source>
</evidence>
<feature type="compositionally biased region" description="Pro residues" evidence="1">
    <location>
        <begin position="60"/>
        <end position="83"/>
    </location>
</feature>
<dbReference type="EMBL" id="PSQE01000003">
    <property type="protein sequence ID" value="RHN70982.1"/>
    <property type="molecule type" value="Genomic_DNA"/>
</dbReference>
<organism evidence="3 4">
    <name type="scientific">Medicago truncatula</name>
    <name type="common">Barrel medic</name>
    <name type="synonym">Medicago tribuloides</name>
    <dbReference type="NCBI Taxonomy" id="3880"/>
    <lineage>
        <taxon>Eukaryota</taxon>
        <taxon>Viridiplantae</taxon>
        <taxon>Streptophyta</taxon>
        <taxon>Embryophyta</taxon>
        <taxon>Tracheophyta</taxon>
        <taxon>Spermatophyta</taxon>
        <taxon>Magnoliopsida</taxon>
        <taxon>eudicotyledons</taxon>
        <taxon>Gunneridae</taxon>
        <taxon>Pentapetalae</taxon>
        <taxon>rosids</taxon>
        <taxon>fabids</taxon>
        <taxon>Fabales</taxon>
        <taxon>Fabaceae</taxon>
        <taxon>Papilionoideae</taxon>
        <taxon>50 kb inversion clade</taxon>
        <taxon>NPAAA clade</taxon>
        <taxon>Hologalegina</taxon>
        <taxon>IRL clade</taxon>
        <taxon>Trifolieae</taxon>
        <taxon>Medicago</taxon>
    </lineage>
</organism>
<evidence type="ECO:0000313" key="4">
    <source>
        <dbReference type="Proteomes" id="UP000265566"/>
    </source>
</evidence>
<reference evidence="4" key="1">
    <citation type="journal article" date="2018" name="Nat. Plants">
        <title>Whole-genome landscape of Medicago truncatula symbiotic genes.</title>
        <authorList>
            <person name="Pecrix Y."/>
            <person name="Staton S.E."/>
            <person name="Sallet E."/>
            <person name="Lelandais-Briere C."/>
            <person name="Moreau S."/>
            <person name="Carrere S."/>
            <person name="Blein T."/>
            <person name="Jardinaud M.F."/>
            <person name="Latrasse D."/>
            <person name="Zouine M."/>
            <person name="Zahm M."/>
            <person name="Kreplak J."/>
            <person name="Mayjonade B."/>
            <person name="Satge C."/>
            <person name="Perez M."/>
            <person name="Cauet S."/>
            <person name="Marande W."/>
            <person name="Chantry-Darmon C."/>
            <person name="Lopez-Roques C."/>
            <person name="Bouchez O."/>
            <person name="Berard A."/>
            <person name="Debelle F."/>
            <person name="Munos S."/>
            <person name="Bendahmane A."/>
            <person name="Berges H."/>
            <person name="Niebel A."/>
            <person name="Buitink J."/>
            <person name="Frugier F."/>
            <person name="Benhamed M."/>
            <person name="Crespi M."/>
            <person name="Gouzy J."/>
            <person name="Gamas P."/>
        </authorList>
    </citation>
    <scope>NUCLEOTIDE SEQUENCE [LARGE SCALE GENOMIC DNA]</scope>
    <source>
        <strain evidence="4">cv. Jemalong A17</strain>
    </source>
</reference>
<dbReference type="Gramene" id="rna19622">
    <property type="protein sequence ID" value="RHN70982.1"/>
    <property type="gene ID" value="gene19622"/>
</dbReference>
<proteinExistence type="predicted"/>
<evidence type="ECO:0000313" key="3">
    <source>
        <dbReference type="EMBL" id="RHN70982.1"/>
    </source>
</evidence>
<feature type="region of interest" description="Disordered" evidence="1">
    <location>
        <begin position="35"/>
        <end position="83"/>
    </location>
</feature>
<feature type="signal peptide" evidence="2">
    <location>
        <begin position="1"/>
        <end position="22"/>
    </location>
</feature>
<dbReference type="Proteomes" id="UP000265566">
    <property type="component" value="Chromosome 3"/>
</dbReference>
<keyword evidence="2" id="KW-0732">Signal</keyword>
<gene>
    <name evidence="3" type="ORF">MtrunA17_Chr3g0141361</name>
</gene>
<accession>A0A396J0S8</accession>
<protein>
    <recommendedName>
        <fullName evidence="5">Transmembrane protein</fullName>
    </recommendedName>
</protein>
<sequence>MSNFQVLIAFLLALLLYNSSSALVYSFPQPHPPHYQGAPPPGCHQHVPHLPPKHRHRKIPPPPPPPAAFYFFSPPPPSSHHFP</sequence>
<evidence type="ECO:0000256" key="2">
    <source>
        <dbReference type="SAM" id="SignalP"/>
    </source>
</evidence>
<comment type="caution">
    <text evidence="3">The sequence shown here is derived from an EMBL/GenBank/DDBJ whole genome shotgun (WGS) entry which is preliminary data.</text>
</comment>
<name>A0A396J0S8_MEDTR</name>
<dbReference type="AlphaFoldDB" id="A0A396J0S8"/>
<feature type="chain" id="PRO_5018238660" description="Transmembrane protein" evidence="2">
    <location>
        <begin position="23"/>
        <end position="83"/>
    </location>
</feature>
<evidence type="ECO:0000256" key="1">
    <source>
        <dbReference type="SAM" id="MobiDB-lite"/>
    </source>
</evidence>